<sequence length="388" mass="38916">MRLFALALAAFAVQTDDFVIIGVLPAIGRDLDVSTGAAGQLVTVFTLVYALAAPLSAVLLGRVDRRALLVGALLVFCAANFVVPAVDAYPVLMALRVVAALAAATVLPAVLALATHLAPDGAAGRHLATVMAGMTGAIVLGVPAGTWLGAALGWRATFVLGGGLGALALVALLRWLPRTSLAAPPSPRGLLTAPVRRILVVTVLAVAGNLAFQTYLATFLAGLSGVTPTALGTLLVVAGLAGIAGARLAGTLVDRRGAHRAFGAAATAFAVTMVAFACCWLARPVPLWLTVGLLVAWSATAWAVPPAIQALMLDRAGREHATAAMALVSSTVYVGAAAGGAAGGLLVGVTPGAVPVLAAACAVAAVAWSALPASRRRRPADEPADARW</sequence>
<dbReference type="RefSeq" id="WP_260191858.1">
    <property type="nucleotide sequence ID" value="NZ_JAFFZE010000012.1"/>
</dbReference>
<feature type="transmembrane region" description="Helical" evidence="6">
    <location>
        <begin position="323"/>
        <end position="347"/>
    </location>
</feature>
<feature type="transmembrane region" description="Helical" evidence="6">
    <location>
        <begin position="127"/>
        <end position="150"/>
    </location>
</feature>
<dbReference type="PANTHER" id="PTHR43124:SF10">
    <property type="entry name" value="PURINE EFFLUX PUMP PBUE"/>
    <property type="match status" value="1"/>
</dbReference>
<gene>
    <name evidence="8" type="ORF">JT362_15130</name>
</gene>
<dbReference type="Proteomes" id="UP001156441">
    <property type="component" value="Unassembled WGS sequence"/>
</dbReference>
<accession>A0ABT2J9B4</accession>
<dbReference type="PANTHER" id="PTHR43124">
    <property type="entry name" value="PURINE EFFLUX PUMP PBUE"/>
    <property type="match status" value="1"/>
</dbReference>
<dbReference type="InterPro" id="IPR050189">
    <property type="entry name" value="MFS_Efflux_Transporters"/>
</dbReference>
<evidence type="ECO:0000259" key="7">
    <source>
        <dbReference type="PROSITE" id="PS50850"/>
    </source>
</evidence>
<dbReference type="PROSITE" id="PS50850">
    <property type="entry name" value="MFS"/>
    <property type="match status" value="1"/>
</dbReference>
<feature type="transmembrane region" description="Helical" evidence="6">
    <location>
        <begin position="39"/>
        <end position="60"/>
    </location>
</feature>
<feature type="transmembrane region" description="Helical" evidence="6">
    <location>
        <begin position="229"/>
        <end position="249"/>
    </location>
</feature>
<keyword evidence="3 6" id="KW-0812">Transmembrane</keyword>
<feature type="transmembrane region" description="Helical" evidence="6">
    <location>
        <begin position="261"/>
        <end position="283"/>
    </location>
</feature>
<dbReference type="Pfam" id="PF07690">
    <property type="entry name" value="MFS_1"/>
    <property type="match status" value="1"/>
</dbReference>
<feature type="transmembrane region" description="Helical" evidence="6">
    <location>
        <begin position="67"/>
        <end position="86"/>
    </location>
</feature>
<keyword evidence="9" id="KW-1185">Reference proteome</keyword>
<evidence type="ECO:0000256" key="3">
    <source>
        <dbReference type="ARBA" id="ARBA00022692"/>
    </source>
</evidence>
<comment type="subcellular location">
    <subcellularLocation>
        <location evidence="1">Cell membrane</location>
        <topology evidence="1">Multi-pass membrane protein</topology>
    </subcellularLocation>
</comment>
<dbReference type="InterPro" id="IPR020846">
    <property type="entry name" value="MFS_dom"/>
</dbReference>
<feature type="transmembrane region" description="Helical" evidence="6">
    <location>
        <begin position="353"/>
        <end position="371"/>
    </location>
</feature>
<feature type="domain" description="Major facilitator superfamily (MFS) profile" evidence="7">
    <location>
        <begin position="2"/>
        <end position="376"/>
    </location>
</feature>
<comment type="caution">
    <text evidence="8">The sequence shown here is derived from an EMBL/GenBank/DDBJ whole genome shotgun (WGS) entry which is preliminary data.</text>
</comment>
<evidence type="ECO:0000313" key="9">
    <source>
        <dbReference type="Proteomes" id="UP001156441"/>
    </source>
</evidence>
<evidence type="ECO:0000313" key="8">
    <source>
        <dbReference type="EMBL" id="MCT2584457.1"/>
    </source>
</evidence>
<name>A0ABT2J9B4_9PSEU</name>
<dbReference type="InterPro" id="IPR011701">
    <property type="entry name" value="MFS"/>
</dbReference>
<dbReference type="CDD" id="cd17324">
    <property type="entry name" value="MFS_NepI_like"/>
    <property type="match status" value="1"/>
</dbReference>
<evidence type="ECO:0000256" key="5">
    <source>
        <dbReference type="ARBA" id="ARBA00023136"/>
    </source>
</evidence>
<dbReference type="SUPFAM" id="SSF103473">
    <property type="entry name" value="MFS general substrate transporter"/>
    <property type="match status" value="1"/>
</dbReference>
<reference evidence="8 9" key="1">
    <citation type="submission" date="2021-02" db="EMBL/GenBank/DDBJ databases">
        <title>Actinophytocola xerophila sp. nov., isolated from soil of cotton cropping field.</title>
        <authorList>
            <person name="Huang R."/>
            <person name="Chen X."/>
            <person name="Ge X."/>
            <person name="Liu W."/>
        </authorList>
    </citation>
    <scope>NUCLEOTIDE SEQUENCE [LARGE SCALE GENOMIC DNA]</scope>
    <source>
        <strain evidence="8 9">S1-96</strain>
    </source>
</reference>
<evidence type="ECO:0000256" key="6">
    <source>
        <dbReference type="SAM" id="Phobius"/>
    </source>
</evidence>
<keyword evidence="5 6" id="KW-0472">Membrane</keyword>
<organism evidence="8 9">
    <name type="scientific">Actinophytocola gossypii</name>
    <dbReference type="NCBI Taxonomy" id="2812003"/>
    <lineage>
        <taxon>Bacteria</taxon>
        <taxon>Bacillati</taxon>
        <taxon>Actinomycetota</taxon>
        <taxon>Actinomycetes</taxon>
        <taxon>Pseudonocardiales</taxon>
        <taxon>Pseudonocardiaceae</taxon>
    </lineage>
</organism>
<evidence type="ECO:0000256" key="4">
    <source>
        <dbReference type="ARBA" id="ARBA00022989"/>
    </source>
</evidence>
<feature type="transmembrane region" description="Helical" evidence="6">
    <location>
        <begin position="92"/>
        <end position="115"/>
    </location>
</feature>
<protein>
    <submittedName>
        <fullName evidence="8">MFS transporter</fullName>
    </submittedName>
</protein>
<dbReference type="InterPro" id="IPR036259">
    <property type="entry name" value="MFS_trans_sf"/>
</dbReference>
<proteinExistence type="predicted"/>
<dbReference type="EMBL" id="JAFFZE010000012">
    <property type="protein sequence ID" value="MCT2584457.1"/>
    <property type="molecule type" value="Genomic_DNA"/>
</dbReference>
<keyword evidence="4 6" id="KW-1133">Transmembrane helix</keyword>
<evidence type="ECO:0000256" key="2">
    <source>
        <dbReference type="ARBA" id="ARBA00022475"/>
    </source>
</evidence>
<evidence type="ECO:0000256" key="1">
    <source>
        <dbReference type="ARBA" id="ARBA00004651"/>
    </source>
</evidence>
<feature type="transmembrane region" description="Helical" evidence="6">
    <location>
        <begin position="198"/>
        <end position="223"/>
    </location>
</feature>
<keyword evidence="2" id="KW-1003">Cell membrane</keyword>
<feature type="transmembrane region" description="Helical" evidence="6">
    <location>
        <begin position="156"/>
        <end position="177"/>
    </location>
</feature>
<feature type="transmembrane region" description="Helical" evidence="6">
    <location>
        <begin position="289"/>
        <end position="311"/>
    </location>
</feature>
<dbReference type="Gene3D" id="1.20.1250.20">
    <property type="entry name" value="MFS general substrate transporter like domains"/>
    <property type="match status" value="1"/>
</dbReference>